<reference evidence="2" key="2">
    <citation type="submission" date="2025-08" db="UniProtKB">
        <authorList>
            <consortium name="RefSeq"/>
        </authorList>
    </citation>
    <scope>IDENTIFICATION</scope>
    <source>
        <tissue evidence="2">Whole plant</tissue>
    </source>
</reference>
<dbReference type="PANTHER" id="PTHR11439:SF498">
    <property type="entry name" value="DNAK FAMILY PROTEIN"/>
    <property type="match status" value="1"/>
</dbReference>
<dbReference type="PANTHER" id="PTHR11439">
    <property type="entry name" value="GAG-POL-RELATED RETROTRANSPOSON"/>
    <property type="match status" value="1"/>
</dbReference>
<protein>
    <submittedName>
        <fullName evidence="2">Secreted RxLR effector protein 161-like</fullName>
    </submittedName>
</protein>
<keyword evidence="1" id="KW-1185">Reference proteome</keyword>
<gene>
    <name evidence="2" type="primary">LOC127742876</name>
</gene>
<proteinExistence type="predicted"/>
<dbReference type="GeneID" id="127742876"/>
<dbReference type="SUPFAM" id="SSF56672">
    <property type="entry name" value="DNA/RNA polymerases"/>
    <property type="match status" value="1"/>
</dbReference>
<dbReference type="KEGG" id="adu:127742876"/>
<sequence>MDYGTKLSKSDGELLSDSTPYRRIIGKLLYLSNTRPDISFAIGKLSQFLDCPTTEYLRAAHRILRYVKGSPAAGLFFSAKSDLNLTGFSDSDWAGCPNSRRSISAYCFYLGSSLISWKSKKQLTVAASSSEEEYRVLALATREVQWLSYVLQELGAPLQKATNIYCDSKSAVYIATNPVFHERTKHIEADCHIVRDKLQEGVINLLPISTHEQVADILTKPLAPGPFHYIHGKLGLLNIFAVSTPSLREGVT</sequence>
<dbReference type="RefSeq" id="XP_052111554.1">
    <property type="nucleotide sequence ID" value="XM_052255594.1"/>
</dbReference>
<dbReference type="InterPro" id="IPR043502">
    <property type="entry name" value="DNA/RNA_pol_sf"/>
</dbReference>
<dbReference type="AlphaFoldDB" id="A0A9C6TNF8"/>
<reference evidence="1" key="1">
    <citation type="journal article" date="2016" name="Nat. Genet.">
        <title>The genome sequences of Arachis duranensis and Arachis ipaensis, the diploid ancestors of cultivated peanut.</title>
        <authorList>
            <person name="Bertioli D.J."/>
            <person name="Cannon S.B."/>
            <person name="Froenicke L."/>
            <person name="Huang G."/>
            <person name="Farmer A.D."/>
            <person name="Cannon E.K."/>
            <person name="Liu X."/>
            <person name="Gao D."/>
            <person name="Clevenger J."/>
            <person name="Dash S."/>
            <person name="Ren L."/>
            <person name="Moretzsohn M.C."/>
            <person name="Shirasawa K."/>
            <person name="Huang W."/>
            <person name="Vidigal B."/>
            <person name="Abernathy B."/>
            <person name="Chu Y."/>
            <person name="Niederhuth C.E."/>
            <person name="Umale P."/>
            <person name="Araujo A.C."/>
            <person name="Kozik A."/>
            <person name="Kim K.D."/>
            <person name="Burow M.D."/>
            <person name="Varshney R.K."/>
            <person name="Wang X."/>
            <person name="Zhang X."/>
            <person name="Barkley N."/>
            <person name="Guimaraes P.M."/>
            <person name="Isobe S."/>
            <person name="Guo B."/>
            <person name="Liao B."/>
            <person name="Stalker H.T."/>
            <person name="Schmitz R.J."/>
            <person name="Scheffler B.E."/>
            <person name="Leal-Bertioli S.C."/>
            <person name="Xun X."/>
            <person name="Jackson S.A."/>
            <person name="Michelmore R."/>
            <person name="Ozias-Akins P."/>
        </authorList>
    </citation>
    <scope>NUCLEOTIDE SEQUENCE [LARGE SCALE GENOMIC DNA]</scope>
    <source>
        <strain evidence="1">cv. V14167</strain>
    </source>
</reference>
<dbReference type="Proteomes" id="UP000515211">
    <property type="component" value="Chromosome 10"/>
</dbReference>
<dbReference type="CDD" id="cd09272">
    <property type="entry name" value="RNase_HI_RT_Ty1"/>
    <property type="match status" value="1"/>
</dbReference>
<name>A0A9C6TNF8_ARADU</name>
<accession>A0A9C6TNF8</accession>
<organism evidence="1 2">
    <name type="scientific">Arachis duranensis</name>
    <name type="common">Wild peanut</name>
    <dbReference type="NCBI Taxonomy" id="130453"/>
    <lineage>
        <taxon>Eukaryota</taxon>
        <taxon>Viridiplantae</taxon>
        <taxon>Streptophyta</taxon>
        <taxon>Embryophyta</taxon>
        <taxon>Tracheophyta</taxon>
        <taxon>Spermatophyta</taxon>
        <taxon>Magnoliopsida</taxon>
        <taxon>eudicotyledons</taxon>
        <taxon>Gunneridae</taxon>
        <taxon>Pentapetalae</taxon>
        <taxon>rosids</taxon>
        <taxon>fabids</taxon>
        <taxon>Fabales</taxon>
        <taxon>Fabaceae</taxon>
        <taxon>Papilionoideae</taxon>
        <taxon>50 kb inversion clade</taxon>
        <taxon>dalbergioids sensu lato</taxon>
        <taxon>Dalbergieae</taxon>
        <taxon>Pterocarpus clade</taxon>
        <taxon>Arachis</taxon>
    </lineage>
</organism>
<evidence type="ECO:0000313" key="1">
    <source>
        <dbReference type="Proteomes" id="UP000515211"/>
    </source>
</evidence>
<evidence type="ECO:0000313" key="2">
    <source>
        <dbReference type="RefSeq" id="XP_052111554.1"/>
    </source>
</evidence>